<dbReference type="EMBL" id="JAPZVP010000020">
    <property type="protein sequence ID" value="MDA1362190.1"/>
    <property type="molecule type" value="Genomic_DNA"/>
</dbReference>
<organism evidence="3 4">
    <name type="scientific">Glycomyces luteolus</name>
    <dbReference type="NCBI Taxonomy" id="2670330"/>
    <lineage>
        <taxon>Bacteria</taxon>
        <taxon>Bacillati</taxon>
        <taxon>Actinomycetota</taxon>
        <taxon>Actinomycetes</taxon>
        <taxon>Glycomycetales</taxon>
        <taxon>Glycomycetaceae</taxon>
        <taxon>Glycomyces</taxon>
    </lineage>
</organism>
<dbReference type="SUPFAM" id="SSF63411">
    <property type="entry name" value="LuxS/MPP-like metallohydrolase"/>
    <property type="match status" value="2"/>
</dbReference>
<evidence type="ECO:0000313" key="4">
    <source>
        <dbReference type="Proteomes" id="UP001146067"/>
    </source>
</evidence>
<name>A0A9X3PEV1_9ACTN</name>
<dbReference type="GO" id="GO:0046872">
    <property type="term" value="F:metal ion binding"/>
    <property type="evidence" value="ECO:0007669"/>
    <property type="project" value="InterPro"/>
</dbReference>
<dbReference type="RefSeq" id="WP_270112247.1">
    <property type="nucleotide sequence ID" value="NZ_JAPZVP010000020.1"/>
</dbReference>
<dbReference type="InterPro" id="IPR011249">
    <property type="entry name" value="Metalloenz_LuxS/M16"/>
</dbReference>
<gene>
    <name evidence="3" type="ORF">O1R50_21370</name>
</gene>
<sequence>MSNVIPGLAPEVPLSLPVPVERTLPNGLRVLLTRRPGVPLAEVRLSIPAAHADLAVADLLASALFSGTETASMTEIAQRLQGVGGALGAGADPDRIAVSGNSLATGLPELLEVLGDLLKAAEYPEGPLAVERSRIIDGLSVAEQQPDFQVNRALDARLWGGHPYGHQQPTAAEVAAVERDAVLALHAARVHPAGARLIIVGDIDTDSAFAAVEKALGEWNGSGEPRRMEPLPALVSGPLVLVDRPGSVQSAIRVAYPAVERTHPDNAAQHLANLIFGGYFSSRLVMNLRETKGYGYSPRSRVDHSPAGSIQLAAVDVATEVTGPALEEVRAELRGMSERPPAAEELDLARRYALGSVKLATATQSGVANYISVLAAADLPLAWLAEHSERLREVTPDDIQRVSALRLDPERAVTVVLGDGGEIREPLAGFGEIEAA</sequence>
<evidence type="ECO:0000259" key="1">
    <source>
        <dbReference type="Pfam" id="PF00675"/>
    </source>
</evidence>
<feature type="domain" description="Peptidase M16 C-terminal" evidence="2">
    <location>
        <begin position="177"/>
        <end position="351"/>
    </location>
</feature>
<comment type="caution">
    <text evidence="3">The sequence shown here is derived from an EMBL/GenBank/DDBJ whole genome shotgun (WGS) entry which is preliminary data.</text>
</comment>
<evidence type="ECO:0000259" key="2">
    <source>
        <dbReference type="Pfam" id="PF05193"/>
    </source>
</evidence>
<reference evidence="3" key="1">
    <citation type="submission" date="2022-12" db="EMBL/GenBank/DDBJ databases">
        <title>Gycomyces niveus sp.nov.,a novel actinomycete isolated from soil in Shouguan.</title>
        <authorList>
            <person name="Yang X."/>
        </authorList>
    </citation>
    <scope>NUCLEOTIDE SEQUENCE</scope>
    <source>
        <strain evidence="3">NEAU-A15</strain>
    </source>
</reference>
<dbReference type="Proteomes" id="UP001146067">
    <property type="component" value="Unassembled WGS sequence"/>
</dbReference>
<dbReference type="PANTHER" id="PTHR11851">
    <property type="entry name" value="METALLOPROTEASE"/>
    <property type="match status" value="1"/>
</dbReference>
<keyword evidence="4" id="KW-1185">Reference proteome</keyword>
<dbReference type="InterPro" id="IPR007863">
    <property type="entry name" value="Peptidase_M16_C"/>
</dbReference>
<evidence type="ECO:0000313" key="3">
    <source>
        <dbReference type="EMBL" id="MDA1362190.1"/>
    </source>
</evidence>
<accession>A0A9X3PEV1</accession>
<dbReference type="Pfam" id="PF00675">
    <property type="entry name" value="Peptidase_M16"/>
    <property type="match status" value="1"/>
</dbReference>
<proteinExistence type="predicted"/>
<protein>
    <submittedName>
        <fullName evidence="3">Pitrilysin family protein</fullName>
    </submittedName>
</protein>
<dbReference type="InterPro" id="IPR050361">
    <property type="entry name" value="MPP/UQCRC_Complex"/>
</dbReference>
<feature type="domain" description="Peptidase M16 N-terminal" evidence="1">
    <location>
        <begin position="56"/>
        <end position="165"/>
    </location>
</feature>
<dbReference type="InterPro" id="IPR011765">
    <property type="entry name" value="Pept_M16_N"/>
</dbReference>
<dbReference type="PANTHER" id="PTHR11851:SF224">
    <property type="entry name" value="PROCESSING PROTEASE"/>
    <property type="match status" value="1"/>
</dbReference>
<dbReference type="Pfam" id="PF05193">
    <property type="entry name" value="Peptidase_M16_C"/>
    <property type="match status" value="1"/>
</dbReference>
<dbReference type="AlphaFoldDB" id="A0A9X3PEV1"/>
<dbReference type="Gene3D" id="3.30.830.10">
    <property type="entry name" value="Metalloenzyme, LuxS/M16 peptidase-like"/>
    <property type="match status" value="2"/>
</dbReference>